<dbReference type="EMBL" id="CP000383">
    <property type="protein sequence ID" value="ABG57323.1"/>
    <property type="molecule type" value="Genomic_DNA"/>
</dbReference>
<evidence type="ECO:0000313" key="3">
    <source>
        <dbReference type="EMBL" id="ABG57323.1"/>
    </source>
</evidence>
<gene>
    <name evidence="3" type="primary">sprA</name>
    <name evidence="3" type="ordered locus">CHU_0029</name>
</gene>
<dbReference type="InterPro" id="IPR026377">
    <property type="entry name" value="Cell_surface_SprA"/>
</dbReference>
<sequence>MNSRKKFILPLFGVSLFFVFWAAFSSTRDGSYYSFKKIFTPDDSTKRIKTRRPTYQSEDRVGDQYNNPTNKSPLELQNPDNITEEVEIDTATGNYIVREKIGDMEYRTQTYLTFEEYYKYKNKQLLRDYWQSKGKTDPNDPMATPPQKPGQPFGFTKHIKGLEGPFGSNYVDIRPSGLVTLDFAGRWQRVNNPALPIKQQRNGLFDFDQQISMNVIGKIGEKLKLTVNWDTKAAFEFQNSVKIQYTAFEEDIIQAIEVGRINMPLNSSLMTGPQNLFGLKTKLQFGRLSVTAVAARQDGKLDEIKIGGGGQGRTFEIKGDAYEPYRHFFLGQFFRENYERSLKSSPTILSNVQIKRVEVYVTNRNNTTANLRNVVGYLDLGENDSLYRKNLTKNVPTDAPFNEINNLYPAINGFRSIETLSADVATLNAACGCTFQDGTDYTYLKSARKLAPTEFTFHPDLGYITLQSRLTEDVALLVAYQYTYDGKEYTVGELSDEYANLPENQLVFAKMIKPPLVKTRLPTWDLMMKNIYQIGVTQIQRDNFQFRIIYKDDATGADIPNLQEGTNTKGVPLLQLSGMDLLNPNNDQAPDGNFDYVEGLTIDSKNGRIIFPVLEPFGSNLEKYFLPTEQALKSKYVFSELYDSTFSDAQQIASKDKYFFKGRYTAGTASEIILPGINVSQGSVVVIAGSTTLVEGVDYTVDYNLGRIKILNDGVLASGQEIRIRFEKQDLFNFRRKSFMGTRLDYKVNENILIGGTFLHSNEAPNITRVNIGDEPASNTIWGVDANIKQDSRMLTRAVDLLPVVATKAPSNINFQGEFAQFIPGYNKIIDKNGGGEGGIAFIDDFEGAKTPYDLTRSPMTWRIASTPQRIDSARSNTLAYSYKRAKLAWYNIDNIFYRSNNGLPGYLSYENITNHFERNITIQELFPNQDLNVAVTNIPTLDLAYYPRERGSYNYNPVLTTDGRLVDSTKNWAGMTKDLKNDVDFDNANIQYIEFWLLSPYMESNGRNLIDGVPMDETNTGTLYFNLGSISEDVLKDNLQSFENGLPTNDALIASNTDTTLWGLVSNQQFITNAFDNSSGSREKQDIGLDGLNDAQEVNFFSGYLNDVNNLSALTPQAYANLTSDVSADNFGYYLGGDLDASEVSILGRYKNYNRTQNNSPVNSGAAITPANTTYPDNEDLNADNTLNTLEEYYEYKVSIAKDKFKVGENYIVSSRNYTVEYVGGAKETVTWYQFRIPIRTPDSIVGDIQGYKSIKWMRTYVTDFKSPVVLRMAQFQLAANQWRTYQLEDKETGAAVGGKPDLSVLDLSVVNIEENSDPTDNTTPYVLPPGFNRDYDATSVTTRRNNEQSLRLCIDDLADGYTKSAYKNVNVNLMNYKQLNMFVHAETTKDIAAYNGNAYAILRLGTDYTNNYYEIQVPLRFTDPIGTRDPNEVWRSENEINVNISDLVATKVARNSAGASMQQSFTQTMANGQILSIVGNPDLSAVVTIMIGVRNPRGGYTSPMSFCIWADELRTSGFVSHSSYAYAAKLNMKLADLGMFNSSIRYTSAGFGSLDQKTSERERANTLEYGLNTSLNMEKFIPGKTGIKLPMYVGYNRKTITPVYDPLNPDVDLQQSVNGQADPKAYKKLIIDETTNKAINFQNIQKVKVNPAAKKHVYDVENLTLSLGFSELKRTSFDIKEYRSTNYTGSLGYSYTNNSKSYTPFKSMTATKGILTPLIKDFNFTLLPSQFTFRGALDRKITKSQYYESGPTTPAQKALYEKYFTFTRNYTMMWNFTKSITGTYNANAYALIDEPNREPGDQAYKDTIAANLMKFGRLKRYDQTMGLQYKLPLDKIKALNWTTMDYTYKAGYNWEAGSLALRDSLGANVMQNKSDNQINGKIDLDKLYSKSKFLTEMKKPKPAPKKPDPKDTIPPPPNRALLKAAFQTLMAIKNANITYSNQQTTNIGGFLPTPHYFGVADVPQGGEMLPFVLGSQDASFRETAASNGWISKSRSLNSLFTQQQTQNITVKINAEITRDLKIAFESKYSYSRLYAERYRYNDTLQRYISENPSLSGNYSISTITILTSFDKHVSGSLDPNSSANFEKFKSYRQIMIDRLDGQPGDYEQNSQSVLIPAFLAAYMGQDPNKSDLNGFPKIPLPGWQIDYSGLAKAKMFKKKFQSITFSHKYSSQYLVGSYTSQNVYNYNYINPGSDFYSPTRIPDSINSSGQLVPIYVINGISVNEAFAPFIGFNARTKNKITYKLSYSRTRTLNMSLTNAQLTESLNNSWQIGIGFARSNVPIPGFLTGGQKLNLKNELNIQVNFTLNDMITYQRKFEENTTVTAGNTNIQFKPTISYNISQRVTMMFYFERTINSPKISSSYRRATTAIGIQLRFTLS</sequence>
<dbReference type="Proteomes" id="UP000001822">
    <property type="component" value="Chromosome"/>
</dbReference>
<organism evidence="3 4">
    <name type="scientific">Cytophaga hutchinsonii (strain ATCC 33406 / DSM 1761 / CIP 103989 / NBRC 15051 / NCIMB 9469 / D465)</name>
    <dbReference type="NCBI Taxonomy" id="269798"/>
    <lineage>
        <taxon>Bacteria</taxon>
        <taxon>Pseudomonadati</taxon>
        <taxon>Bacteroidota</taxon>
        <taxon>Cytophagia</taxon>
        <taxon>Cytophagales</taxon>
        <taxon>Cytophagaceae</taxon>
        <taxon>Cytophaga</taxon>
    </lineage>
</organism>
<evidence type="ECO:0000256" key="1">
    <source>
        <dbReference type="SAM" id="MobiDB-lite"/>
    </source>
</evidence>
<evidence type="ECO:0000313" key="4">
    <source>
        <dbReference type="Proteomes" id="UP000001822"/>
    </source>
</evidence>
<dbReference type="InterPro" id="IPR025684">
    <property type="entry name" value="SprA_N_dom"/>
</dbReference>
<accession>A0A6N4SM48</accession>
<feature type="compositionally biased region" description="Basic and acidic residues" evidence="1">
    <location>
        <begin position="1897"/>
        <end position="1913"/>
    </location>
</feature>
<dbReference type="NCBIfam" id="TIGR04189">
    <property type="entry name" value="surface_SprA"/>
    <property type="match status" value="1"/>
</dbReference>
<feature type="region of interest" description="Disordered" evidence="1">
    <location>
        <begin position="1162"/>
        <end position="1181"/>
    </location>
</feature>
<evidence type="ECO:0000259" key="2">
    <source>
        <dbReference type="Pfam" id="PF14349"/>
    </source>
</evidence>
<feature type="domain" description="Gliding motility protein SprA N-terminal" evidence="2">
    <location>
        <begin position="1105"/>
        <end position="1618"/>
    </location>
</feature>
<reference evidence="3 4" key="1">
    <citation type="journal article" date="2007" name="Appl. Environ. Microbiol.">
        <title>Genome sequence of the cellulolytic gliding bacterium Cytophaga hutchinsonii.</title>
        <authorList>
            <person name="Xie G."/>
            <person name="Bruce D.C."/>
            <person name="Challacombe J.F."/>
            <person name="Chertkov O."/>
            <person name="Detter J.C."/>
            <person name="Gilna P."/>
            <person name="Han C.S."/>
            <person name="Lucas S."/>
            <person name="Misra M."/>
            <person name="Myers G.L."/>
            <person name="Richardson P."/>
            <person name="Tapia R."/>
            <person name="Thayer N."/>
            <person name="Thompson L.S."/>
            <person name="Brettin T.S."/>
            <person name="Henrissat B."/>
            <person name="Wilson D.B."/>
            <person name="McBride M.J."/>
        </authorList>
    </citation>
    <scope>NUCLEOTIDE SEQUENCE [LARGE SCALE GENOMIC DNA]</scope>
    <source>
        <strain evidence="4">ATCC 33406 / DSM 1761 / CIP 103989 / NBRC 15051 / NCIMB 9469 / D465</strain>
    </source>
</reference>
<dbReference type="Pfam" id="PF14349">
    <property type="entry name" value="SprA_N"/>
    <property type="match status" value="2"/>
</dbReference>
<feature type="domain" description="Gliding motility protein SprA N-terminal" evidence="2">
    <location>
        <begin position="81"/>
        <end position="374"/>
    </location>
</feature>
<proteinExistence type="predicted"/>
<feature type="region of interest" description="Disordered" evidence="1">
    <location>
        <begin position="1897"/>
        <end position="1918"/>
    </location>
</feature>
<protein>
    <submittedName>
        <fullName evidence="3">Protein involved in gliding motility SprA</fullName>
    </submittedName>
</protein>
<feature type="region of interest" description="Disordered" evidence="1">
    <location>
        <begin position="47"/>
        <end position="77"/>
    </location>
</feature>
<dbReference type="KEGG" id="chu:CHU_0029"/>
<name>A0A6N4SM48_CYTH3</name>
<keyword evidence="4" id="KW-1185">Reference proteome</keyword>